<accession>A0A6M7WSA5</accession>
<evidence type="ECO:0000256" key="7">
    <source>
        <dbReference type="ARBA" id="ARBA00023047"/>
    </source>
</evidence>
<feature type="transmembrane region" description="Helical" evidence="9">
    <location>
        <begin position="123"/>
        <end position="145"/>
    </location>
</feature>
<evidence type="ECO:0000256" key="1">
    <source>
        <dbReference type="ARBA" id="ARBA00004651"/>
    </source>
</evidence>
<organism evidence="11 12">
    <name type="scientific">Mesorhizobium loti R88b</name>
    <dbReference type="NCBI Taxonomy" id="935548"/>
    <lineage>
        <taxon>Bacteria</taxon>
        <taxon>Pseudomonadati</taxon>
        <taxon>Pseudomonadota</taxon>
        <taxon>Alphaproteobacteria</taxon>
        <taxon>Hyphomicrobiales</taxon>
        <taxon>Phyllobacteriaceae</taxon>
        <taxon>Mesorhizobium</taxon>
    </lineage>
</organism>
<sequence length="270" mass="30510">MREQRWIERGFREDLRALMRQRALSWQLYLADVAEQRRNSGLGLIAPFISIFVHVVLLGSVMGLVFHETLTDFIPFFAVSFALWQGLSISVSASAHANEKVANYIGFPGISGYVVHLANAYDFLIAVSLKILAVAIIIATVNFHVLMHANYVGFALGIVLTTLAMMCWSLPIAYIFDRFRLFRGFLPQLLFAVYLMTPILWSPDRISAHRWVVDFNPVYHLVEISRGPMLNGGWPLVSLSIVIGLCFLGMLVSYVVFPANRELVVFRWVA</sequence>
<dbReference type="RefSeq" id="WP_027034276.1">
    <property type="nucleotide sequence ID" value="NZ_CP033367.1"/>
</dbReference>
<name>A0A6M7WSA5_RHILI</name>
<evidence type="ECO:0000313" key="12">
    <source>
        <dbReference type="Proteomes" id="UP000503017"/>
    </source>
</evidence>
<evidence type="ECO:0000256" key="6">
    <source>
        <dbReference type="ARBA" id="ARBA00022989"/>
    </source>
</evidence>
<evidence type="ECO:0000259" key="10">
    <source>
        <dbReference type="Pfam" id="PF01061"/>
    </source>
</evidence>
<dbReference type="GO" id="GO:0015920">
    <property type="term" value="P:lipopolysaccharide transport"/>
    <property type="evidence" value="ECO:0007669"/>
    <property type="project" value="TreeGrafter"/>
</dbReference>
<proteinExistence type="inferred from homology"/>
<evidence type="ECO:0000256" key="3">
    <source>
        <dbReference type="ARBA" id="ARBA00022448"/>
    </source>
</evidence>
<dbReference type="GO" id="GO:0015774">
    <property type="term" value="P:polysaccharide transport"/>
    <property type="evidence" value="ECO:0007669"/>
    <property type="project" value="UniProtKB-KW"/>
</dbReference>
<dbReference type="InterPro" id="IPR013525">
    <property type="entry name" value="ABC2_TM"/>
</dbReference>
<keyword evidence="7" id="KW-0625">Polysaccharide transport</keyword>
<evidence type="ECO:0000256" key="2">
    <source>
        <dbReference type="ARBA" id="ARBA00007783"/>
    </source>
</evidence>
<keyword evidence="6 9" id="KW-1133">Transmembrane helix</keyword>
<feature type="transmembrane region" description="Helical" evidence="9">
    <location>
        <begin position="73"/>
        <end position="93"/>
    </location>
</feature>
<feature type="transmembrane region" description="Helical" evidence="9">
    <location>
        <begin position="181"/>
        <end position="201"/>
    </location>
</feature>
<dbReference type="PANTHER" id="PTHR30413:SF10">
    <property type="entry name" value="CAPSULE POLYSACCHARIDE EXPORT INNER-MEMBRANE PROTEIN CTRC"/>
    <property type="match status" value="1"/>
</dbReference>
<keyword evidence="4" id="KW-1003">Cell membrane</keyword>
<dbReference type="EMBL" id="CP033367">
    <property type="protein sequence ID" value="QKD04795.1"/>
    <property type="molecule type" value="Genomic_DNA"/>
</dbReference>
<dbReference type="GO" id="GO:0005886">
    <property type="term" value="C:plasma membrane"/>
    <property type="evidence" value="ECO:0007669"/>
    <property type="project" value="UniProtKB-SubCell"/>
</dbReference>
<dbReference type="GO" id="GO:0140359">
    <property type="term" value="F:ABC-type transporter activity"/>
    <property type="evidence" value="ECO:0007669"/>
    <property type="project" value="InterPro"/>
</dbReference>
<dbReference type="Pfam" id="PF01061">
    <property type="entry name" value="ABC2_membrane"/>
    <property type="match status" value="1"/>
</dbReference>
<dbReference type="PANTHER" id="PTHR30413">
    <property type="entry name" value="INNER MEMBRANE TRANSPORT PERMEASE"/>
    <property type="match status" value="1"/>
</dbReference>
<comment type="subcellular location">
    <subcellularLocation>
        <location evidence="1">Cell membrane</location>
        <topology evidence="1">Multi-pass membrane protein</topology>
    </subcellularLocation>
</comment>
<evidence type="ECO:0000313" key="11">
    <source>
        <dbReference type="EMBL" id="QKD04795.1"/>
    </source>
</evidence>
<dbReference type="AlphaFoldDB" id="A0A6M7WSA5"/>
<feature type="transmembrane region" description="Helical" evidence="9">
    <location>
        <begin position="44"/>
        <end position="67"/>
    </location>
</feature>
<feature type="transmembrane region" description="Helical" evidence="9">
    <location>
        <begin position="236"/>
        <end position="257"/>
    </location>
</feature>
<evidence type="ECO:0000256" key="4">
    <source>
        <dbReference type="ARBA" id="ARBA00022475"/>
    </source>
</evidence>
<evidence type="ECO:0000256" key="8">
    <source>
        <dbReference type="ARBA" id="ARBA00023136"/>
    </source>
</evidence>
<feature type="domain" description="ABC-2 type transporter transmembrane" evidence="10">
    <location>
        <begin position="31"/>
        <end position="229"/>
    </location>
</feature>
<protein>
    <recommendedName>
        <fullName evidence="10">ABC-2 type transporter transmembrane domain-containing protein</fullName>
    </recommendedName>
</protein>
<keyword evidence="5 9" id="KW-0812">Transmembrane</keyword>
<evidence type="ECO:0000256" key="9">
    <source>
        <dbReference type="SAM" id="Phobius"/>
    </source>
</evidence>
<evidence type="ECO:0000256" key="5">
    <source>
        <dbReference type="ARBA" id="ARBA00022692"/>
    </source>
</evidence>
<keyword evidence="3" id="KW-0813">Transport</keyword>
<dbReference type="Proteomes" id="UP000503017">
    <property type="component" value="Chromosome"/>
</dbReference>
<gene>
    <name evidence="11" type="ORF">EB235_27660</name>
</gene>
<feature type="transmembrane region" description="Helical" evidence="9">
    <location>
        <begin position="151"/>
        <end position="174"/>
    </location>
</feature>
<reference evidence="11 12" key="1">
    <citation type="submission" date="2018-10" db="EMBL/GenBank/DDBJ databases">
        <authorList>
            <person name="Perry B.J."/>
            <person name="Sullivan J.T."/>
            <person name="Murphy R.J.T."/>
            <person name="Ramsay J.P."/>
            <person name="Ronson C.W."/>
        </authorList>
    </citation>
    <scope>NUCLEOTIDE SEQUENCE [LARGE SCALE GENOMIC DNA]</scope>
    <source>
        <strain evidence="11 12">R88b</strain>
    </source>
</reference>
<comment type="similarity">
    <text evidence="2">Belongs to the ABC-2 integral membrane protein family.</text>
</comment>
<keyword evidence="8 9" id="KW-0472">Membrane</keyword>
<keyword evidence="7" id="KW-0762">Sugar transport</keyword>